<dbReference type="PRINTS" id="PR00380">
    <property type="entry name" value="KINESINHEAVY"/>
</dbReference>
<feature type="domain" description="Kinesin motor" evidence="3">
    <location>
        <begin position="117"/>
        <end position="461"/>
    </location>
</feature>
<feature type="compositionally biased region" description="Basic and acidic residues" evidence="2">
    <location>
        <begin position="39"/>
        <end position="50"/>
    </location>
</feature>
<feature type="compositionally biased region" description="Low complexity" evidence="2">
    <location>
        <begin position="24"/>
        <end position="35"/>
    </location>
</feature>
<dbReference type="GO" id="GO:0016887">
    <property type="term" value="F:ATP hydrolysis activity"/>
    <property type="evidence" value="ECO:0007669"/>
    <property type="project" value="TreeGrafter"/>
</dbReference>
<dbReference type="AlphaFoldDB" id="A0A067MCM0"/>
<evidence type="ECO:0000313" key="4">
    <source>
        <dbReference type="EMBL" id="KDQ13304.1"/>
    </source>
</evidence>
<dbReference type="OrthoDB" id="3176171at2759"/>
<protein>
    <recommendedName>
        <fullName evidence="3">Kinesin motor domain-containing protein</fullName>
    </recommendedName>
</protein>
<dbReference type="EMBL" id="KL198044">
    <property type="protein sequence ID" value="KDQ13304.1"/>
    <property type="molecule type" value="Genomic_DNA"/>
</dbReference>
<dbReference type="HOGENOM" id="CLU_023803_0_0_1"/>
<feature type="binding site" evidence="1">
    <location>
        <begin position="188"/>
        <end position="195"/>
    </location>
    <ligand>
        <name>ATP</name>
        <dbReference type="ChEBI" id="CHEBI:30616"/>
    </ligand>
</feature>
<keyword evidence="5" id="KW-1185">Reference proteome</keyword>
<dbReference type="GO" id="GO:0005874">
    <property type="term" value="C:microtubule"/>
    <property type="evidence" value="ECO:0007669"/>
    <property type="project" value="TreeGrafter"/>
</dbReference>
<dbReference type="InterPro" id="IPR036961">
    <property type="entry name" value="Kinesin_motor_dom_sf"/>
</dbReference>
<dbReference type="GO" id="GO:0003777">
    <property type="term" value="F:microtubule motor activity"/>
    <property type="evidence" value="ECO:0007669"/>
    <property type="project" value="InterPro"/>
</dbReference>
<dbReference type="InterPro" id="IPR001752">
    <property type="entry name" value="Kinesin_motor_dom"/>
</dbReference>
<dbReference type="Pfam" id="PF00225">
    <property type="entry name" value="Kinesin"/>
    <property type="match status" value="1"/>
</dbReference>
<dbReference type="GO" id="GO:0005524">
    <property type="term" value="F:ATP binding"/>
    <property type="evidence" value="ECO:0007669"/>
    <property type="project" value="UniProtKB-UniRule"/>
</dbReference>
<dbReference type="Gene3D" id="3.40.850.10">
    <property type="entry name" value="Kinesin motor domain"/>
    <property type="match status" value="1"/>
</dbReference>
<dbReference type="SUPFAM" id="SSF52540">
    <property type="entry name" value="P-loop containing nucleoside triphosphate hydrolases"/>
    <property type="match status" value="1"/>
</dbReference>
<keyword evidence="1" id="KW-0067">ATP-binding</keyword>
<dbReference type="GO" id="GO:0005871">
    <property type="term" value="C:kinesin complex"/>
    <property type="evidence" value="ECO:0007669"/>
    <property type="project" value="TreeGrafter"/>
</dbReference>
<evidence type="ECO:0000256" key="2">
    <source>
        <dbReference type="SAM" id="MobiDB-lite"/>
    </source>
</evidence>
<name>A0A067MCM0_BOTB1</name>
<dbReference type="PANTHER" id="PTHR24115">
    <property type="entry name" value="KINESIN-RELATED"/>
    <property type="match status" value="1"/>
</dbReference>
<dbReference type="Proteomes" id="UP000027195">
    <property type="component" value="Unassembled WGS sequence"/>
</dbReference>
<keyword evidence="1" id="KW-0547">Nucleotide-binding</keyword>
<dbReference type="GO" id="GO:0008017">
    <property type="term" value="F:microtubule binding"/>
    <property type="evidence" value="ECO:0007669"/>
    <property type="project" value="InterPro"/>
</dbReference>
<evidence type="ECO:0000259" key="3">
    <source>
        <dbReference type="PROSITE" id="PS50067"/>
    </source>
</evidence>
<dbReference type="GO" id="GO:0007018">
    <property type="term" value="P:microtubule-based movement"/>
    <property type="evidence" value="ECO:0007669"/>
    <property type="project" value="InterPro"/>
</dbReference>
<dbReference type="InterPro" id="IPR027640">
    <property type="entry name" value="Kinesin-like_fam"/>
</dbReference>
<keyword evidence="1" id="KW-0505">Motor protein</keyword>
<dbReference type="STRING" id="930990.A0A067MCM0"/>
<dbReference type="InParanoid" id="A0A067MCM0"/>
<evidence type="ECO:0000313" key="5">
    <source>
        <dbReference type="Proteomes" id="UP000027195"/>
    </source>
</evidence>
<organism evidence="4 5">
    <name type="scientific">Botryobasidium botryosum (strain FD-172 SS1)</name>
    <dbReference type="NCBI Taxonomy" id="930990"/>
    <lineage>
        <taxon>Eukaryota</taxon>
        <taxon>Fungi</taxon>
        <taxon>Dikarya</taxon>
        <taxon>Basidiomycota</taxon>
        <taxon>Agaricomycotina</taxon>
        <taxon>Agaricomycetes</taxon>
        <taxon>Cantharellales</taxon>
        <taxon>Botryobasidiaceae</taxon>
        <taxon>Botryobasidium</taxon>
    </lineage>
</organism>
<feature type="region of interest" description="Disordered" evidence="2">
    <location>
        <begin position="23"/>
        <end position="50"/>
    </location>
</feature>
<gene>
    <name evidence="4" type="ORF">BOTBODRAFT_160588</name>
</gene>
<dbReference type="InterPro" id="IPR027417">
    <property type="entry name" value="P-loop_NTPase"/>
</dbReference>
<sequence length="629" mass="69140">MASSAAHTTANLPLFRRLVSEWEAASQASQPTSQSGKIEPSRDDSFARRSGKDILVAFRTRPPLPEEARCKFTADENIYANSRMNEEVGPQATGAVAAEGGTSEAPEPDLDAEFCPGISVPPGVDGKMVAHVPGMKWNGPTLSHKVFEADLAFGPDAANEDVYNRTVLAQDMINLALGGGVGCVLAYGQTGAGKTYTMESLERRLALDLFPAAEALSARFLASQGDQPGQSATSESPSSVQECIFSFSVTFLELLGKRATDLVSPSAGDTADGTAPSAKEVMIHENKLGEVRPLLLESQVHSSEELQDLITRSLAHRRTSPTHRNATSSRSHAILTIRVKNRMVPYADEGQLILVDLSGSERYEDNKAHNKQRMEESREINKSLMNLKECVRAKAKATVEEEAFVHIPFRSNKLTLLLKPIFDIELRQPSKTVIIAHVSPHIQDAAHSVNTLSYASPFKMSPPKPTGPVVYNSADPRTWNHEQTVEWLVAAFTNCALKRKKGINRQREKAAKALGKKIRPLDMSEPVDLAVRVEEFCPAPMTARNLGRLYMNEWVEKCLQTRADVLKGDINGEGDADQAQTDMVKKMAVEVYAKFNDLLSTARYKTQHDMMATRRKITAKEVYGEVPKW</sequence>
<dbReference type="PROSITE" id="PS50067">
    <property type="entry name" value="KINESIN_MOTOR_2"/>
    <property type="match status" value="1"/>
</dbReference>
<accession>A0A067MCM0</accession>
<evidence type="ECO:0000256" key="1">
    <source>
        <dbReference type="PROSITE-ProRule" id="PRU00283"/>
    </source>
</evidence>
<reference evidence="5" key="1">
    <citation type="journal article" date="2014" name="Proc. Natl. Acad. Sci. U.S.A.">
        <title>Extensive sampling of basidiomycete genomes demonstrates inadequacy of the white-rot/brown-rot paradigm for wood decay fungi.</title>
        <authorList>
            <person name="Riley R."/>
            <person name="Salamov A.A."/>
            <person name="Brown D.W."/>
            <person name="Nagy L.G."/>
            <person name="Floudas D."/>
            <person name="Held B.W."/>
            <person name="Levasseur A."/>
            <person name="Lombard V."/>
            <person name="Morin E."/>
            <person name="Otillar R."/>
            <person name="Lindquist E.A."/>
            <person name="Sun H."/>
            <person name="LaButti K.M."/>
            <person name="Schmutz J."/>
            <person name="Jabbour D."/>
            <person name="Luo H."/>
            <person name="Baker S.E."/>
            <person name="Pisabarro A.G."/>
            <person name="Walton J.D."/>
            <person name="Blanchette R.A."/>
            <person name="Henrissat B."/>
            <person name="Martin F."/>
            <person name="Cullen D."/>
            <person name="Hibbett D.S."/>
            <person name="Grigoriev I.V."/>
        </authorList>
    </citation>
    <scope>NUCLEOTIDE SEQUENCE [LARGE SCALE GENOMIC DNA]</scope>
    <source>
        <strain evidence="5">FD-172 SS1</strain>
    </source>
</reference>
<proteinExistence type="inferred from homology"/>
<comment type="similarity">
    <text evidence="1">Belongs to the TRAFAC class myosin-kinesin ATPase superfamily. Kinesin family.</text>
</comment>
<dbReference type="SMART" id="SM00129">
    <property type="entry name" value="KISc"/>
    <property type="match status" value="1"/>
</dbReference>